<dbReference type="AlphaFoldDB" id="A0A4Z0ACK0"/>
<comment type="caution">
    <text evidence="1">The sequence shown here is derived from an EMBL/GenBank/DDBJ whole genome shotgun (WGS) entry which is preliminary data.</text>
</comment>
<dbReference type="Proteomes" id="UP000297391">
    <property type="component" value="Unassembled WGS sequence"/>
</dbReference>
<protein>
    <submittedName>
        <fullName evidence="1">Uncharacterized protein</fullName>
    </submittedName>
</protein>
<proteinExistence type="predicted"/>
<sequence length="67" mass="7498">MRIAGDAVGVVAAHGFKPSFGHVEPRRDTEWWGKSPLVTLGSFFSKVTRRKGETYSSRHPNNGYAHR</sequence>
<keyword evidence="2" id="KW-1185">Reference proteome</keyword>
<gene>
    <name evidence="1" type="ORF">DYL59_30050</name>
</gene>
<accession>A0A4Z0ACK0</accession>
<dbReference type="EMBL" id="QUZU01000073">
    <property type="protein sequence ID" value="TFY84240.1"/>
    <property type="molecule type" value="Genomic_DNA"/>
</dbReference>
<reference evidence="1 2" key="1">
    <citation type="journal article" date="2019" name="Syst. Appl. Microbiol.">
        <title>New species of pathogenic Pseudomonas isolated from citrus in Tunisia: Proposal of Pseudomonas kairouanensis sp. nov. and Pseudomonas nabeulensis sp. nov.</title>
        <authorList>
            <person name="Oueslati M."/>
            <person name="Mulet M."/>
            <person name="Gomila M."/>
            <person name="Berge O."/>
            <person name="Hajlaoui M.R."/>
            <person name="Lalucat J."/>
            <person name="Sadfi-Zouaoui N."/>
            <person name="Garcia-Valdes E."/>
        </authorList>
    </citation>
    <scope>NUCLEOTIDE SEQUENCE [LARGE SCALE GENOMIC DNA]</scope>
    <source>
        <strain evidence="1 2">KC12</strain>
    </source>
</reference>
<evidence type="ECO:0000313" key="1">
    <source>
        <dbReference type="EMBL" id="TFY84240.1"/>
    </source>
</evidence>
<evidence type="ECO:0000313" key="2">
    <source>
        <dbReference type="Proteomes" id="UP000297391"/>
    </source>
</evidence>
<organism evidence="1 2">
    <name type="scientific">Pseudomonas kairouanensis</name>
    <dbReference type="NCBI Taxonomy" id="2293832"/>
    <lineage>
        <taxon>Bacteria</taxon>
        <taxon>Pseudomonadati</taxon>
        <taxon>Pseudomonadota</taxon>
        <taxon>Gammaproteobacteria</taxon>
        <taxon>Pseudomonadales</taxon>
        <taxon>Pseudomonadaceae</taxon>
        <taxon>Pseudomonas</taxon>
    </lineage>
</organism>
<name>A0A4Z0ACK0_9PSED</name>